<dbReference type="AlphaFoldDB" id="D2Z6P6"/>
<keyword evidence="1" id="KW-0472">Membrane</keyword>
<reference evidence="2 3" key="1">
    <citation type="journal article" date="2010" name="Stand. Genomic Sci.">
        <title>Permanent draft genome sequence of Dethiosulfovibrio peptidovorans type strain (SEBR 4207).</title>
        <authorList>
            <person name="Labutti K."/>
            <person name="Mayilraj S."/>
            <person name="Clum A."/>
            <person name="Lucas S."/>
            <person name="Glavina Del Rio T."/>
            <person name="Nolan M."/>
            <person name="Tice H."/>
            <person name="Cheng J.F."/>
            <person name="Pitluck S."/>
            <person name="Liolios K."/>
            <person name="Ivanova N."/>
            <person name="Mavromatis K."/>
            <person name="Mikhailova N."/>
            <person name="Pati A."/>
            <person name="Goodwin L."/>
            <person name="Chen A."/>
            <person name="Palaniappan K."/>
            <person name="Land M."/>
            <person name="Hauser L."/>
            <person name="Chang Y.J."/>
            <person name="Jeffries C.D."/>
            <person name="Rohde M."/>
            <person name="Spring S."/>
            <person name="Goker M."/>
            <person name="Woyke T."/>
            <person name="Bristow J."/>
            <person name="Eisen J.A."/>
            <person name="Markowitz V."/>
            <person name="Hugenholtz P."/>
            <person name="Kyrpides N.C."/>
            <person name="Klenk H.P."/>
            <person name="Lapidus A."/>
        </authorList>
    </citation>
    <scope>NUCLEOTIDE SEQUENCE [LARGE SCALE GENOMIC DNA]</scope>
    <source>
        <strain evidence="2 3">DSM 11002</strain>
    </source>
</reference>
<dbReference type="OrthoDB" id="1634137at2"/>
<name>D2Z6P6_9BACT</name>
<dbReference type="Proteomes" id="UP000006427">
    <property type="component" value="Unassembled WGS sequence"/>
</dbReference>
<keyword evidence="3" id="KW-1185">Reference proteome</keyword>
<sequence>MKYGRFLWVSFLGGIARGVGFALGLTVVAAALLWGLVGFLNTVVDWNLPFVGKYVAQFLQVVNDQMHLLQNGVR</sequence>
<protein>
    <submittedName>
        <fullName evidence="2">Uncharacterized protein</fullName>
    </submittedName>
</protein>
<organism evidence="2 3">
    <name type="scientific">Dethiosulfovibrio peptidovorans DSM 11002</name>
    <dbReference type="NCBI Taxonomy" id="469381"/>
    <lineage>
        <taxon>Bacteria</taxon>
        <taxon>Thermotogati</taxon>
        <taxon>Synergistota</taxon>
        <taxon>Synergistia</taxon>
        <taxon>Synergistales</taxon>
        <taxon>Dethiosulfovibrionaceae</taxon>
        <taxon>Dethiosulfovibrio</taxon>
    </lineage>
</organism>
<evidence type="ECO:0000313" key="2">
    <source>
        <dbReference type="EMBL" id="EFC91143.1"/>
    </source>
</evidence>
<evidence type="ECO:0000256" key="1">
    <source>
        <dbReference type="SAM" id="Phobius"/>
    </source>
</evidence>
<dbReference type="RefSeq" id="WP_005660354.1">
    <property type="nucleotide sequence ID" value="NZ_ABTR02000001.1"/>
</dbReference>
<keyword evidence="1" id="KW-1133">Transmembrane helix</keyword>
<dbReference type="InterPro" id="IPR043723">
    <property type="entry name" value="DUF5665"/>
</dbReference>
<comment type="caution">
    <text evidence="2">The sequence shown here is derived from an EMBL/GenBank/DDBJ whole genome shotgun (WGS) entry which is preliminary data.</text>
</comment>
<evidence type="ECO:0000313" key="3">
    <source>
        <dbReference type="Proteomes" id="UP000006427"/>
    </source>
</evidence>
<proteinExistence type="predicted"/>
<dbReference type="PaxDb" id="469381-Dpep_1117"/>
<dbReference type="Pfam" id="PF18910">
    <property type="entry name" value="DUF5665"/>
    <property type="match status" value="1"/>
</dbReference>
<accession>D2Z6P6</accession>
<dbReference type="EMBL" id="ABTR02000001">
    <property type="protein sequence ID" value="EFC91143.1"/>
    <property type="molecule type" value="Genomic_DNA"/>
</dbReference>
<gene>
    <name evidence="2" type="ORF">Dpep_1117</name>
</gene>
<keyword evidence="1" id="KW-0812">Transmembrane</keyword>
<dbReference type="STRING" id="469381.Dpep_1117"/>
<feature type="transmembrane region" description="Helical" evidence="1">
    <location>
        <begin position="21"/>
        <end position="40"/>
    </location>
</feature>